<dbReference type="PANTHER" id="PTHR33516">
    <property type="entry name" value="LEXA REPRESSOR"/>
    <property type="match status" value="1"/>
</dbReference>
<evidence type="ECO:0000256" key="6">
    <source>
        <dbReference type="ARBA" id="ARBA00023236"/>
    </source>
</evidence>
<accession>A0AAW9Q5B5</accession>
<evidence type="ECO:0000313" key="10">
    <source>
        <dbReference type="EMBL" id="MEE3718630.1"/>
    </source>
</evidence>
<dbReference type="InterPro" id="IPR050077">
    <property type="entry name" value="LexA_repressor"/>
</dbReference>
<name>A0AAW9Q5B5_9CYAN</name>
<evidence type="ECO:0000256" key="5">
    <source>
        <dbReference type="ARBA" id="ARBA00023204"/>
    </source>
</evidence>
<evidence type="ECO:0000256" key="8">
    <source>
        <dbReference type="SAM" id="MobiDB-lite"/>
    </source>
</evidence>
<comment type="caution">
    <text evidence="10">The sequence shown here is derived from an EMBL/GenBank/DDBJ whole genome shotgun (WGS) entry which is preliminary data.</text>
</comment>
<dbReference type="Pfam" id="PF00717">
    <property type="entry name" value="Peptidase_S24"/>
    <property type="match status" value="1"/>
</dbReference>
<keyword evidence="10" id="KW-0808">Transferase</keyword>
<dbReference type="RefSeq" id="WP_330485064.1">
    <property type="nucleotide sequence ID" value="NZ_JAZBJZ010000086.1"/>
</dbReference>
<dbReference type="GO" id="GO:0003887">
    <property type="term" value="F:DNA-directed DNA polymerase activity"/>
    <property type="evidence" value="ECO:0007669"/>
    <property type="project" value="UniProtKB-EC"/>
</dbReference>
<dbReference type="EMBL" id="JAZBJZ010000086">
    <property type="protein sequence ID" value="MEE3718630.1"/>
    <property type="molecule type" value="Genomic_DNA"/>
</dbReference>
<keyword evidence="2" id="KW-0227">DNA damage</keyword>
<dbReference type="CDD" id="cd06529">
    <property type="entry name" value="S24_LexA-like"/>
    <property type="match status" value="1"/>
</dbReference>
<dbReference type="AlphaFoldDB" id="A0AAW9Q5B5"/>
<dbReference type="PRINTS" id="PR00726">
    <property type="entry name" value="LEXASERPTASE"/>
</dbReference>
<comment type="similarity">
    <text evidence="1 7">Belongs to the peptidase S24 family.</text>
</comment>
<dbReference type="InterPro" id="IPR015927">
    <property type="entry name" value="Peptidase_S24_S26A/B/C"/>
</dbReference>
<reference evidence="10" key="1">
    <citation type="submission" date="2024-01" db="EMBL/GenBank/DDBJ databases">
        <title>Bank of Algae and Cyanobacteria of the Azores (BACA) strain genomes.</title>
        <authorList>
            <person name="Luz R."/>
            <person name="Cordeiro R."/>
            <person name="Fonseca A."/>
            <person name="Goncalves V."/>
        </authorList>
    </citation>
    <scope>NUCLEOTIDE SEQUENCE</scope>
    <source>
        <strain evidence="10">BACA0141</strain>
    </source>
</reference>
<dbReference type="NCBIfam" id="NF007621">
    <property type="entry name" value="PRK10276.1"/>
    <property type="match status" value="1"/>
</dbReference>
<evidence type="ECO:0000256" key="1">
    <source>
        <dbReference type="ARBA" id="ARBA00007484"/>
    </source>
</evidence>
<dbReference type="InterPro" id="IPR006197">
    <property type="entry name" value="Peptidase_S24_LexA"/>
</dbReference>
<dbReference type="PANTHER" id="PTHR33516:SF2">
    <property type="entry name" value="LEXA REPRESSOR-RELATED"/>
    <property type="match status" value="1"/>
</dbReference>
<dbReference type="InterPro" id="IPR036286">
    <property type="entry name" value="LexA/Signal_pep-like_sf"/>
</dbReference>
<dbReference type="Gene3D" id="2.10.109.10">
    <property type="entry name" value="Umud Fragment, subunit A"/>
    <property type="match status" value="1"/>
</dbReference>
<evidence type="ECO:0000256" key="2">
    <source>
        <dbReference type="ARBA" id="ARBA00022763"/>
    </source>
</evidence>
<dbReference type="GO" id="GO:0009432">
    <property type="term" value="P:SOS response"/>
    <property type="evidence" value="ECO:0007669"/>
    <property type="project" value="UniProtKB-KW"/>
</dbReference>
<dbReference type="GO" id="GO:0016787">
    <property type="term" value="F:hydrolase activity"/>
    <property type="evidence" value="ECO:0007669"/>
    <property type="project" value="UniProtKB-KW"/>
</dbReference>
<dbReference type="EC" id="2.7.7.7" evidence="10"/>
<evidence type="ECO:0000256" key="3">
    <source>
        <dbReference type="ARBA" id="ARBA00022801"/>
    </source>
</evidence>
<feature type="compositionally biased region" description="Basic and acidic residues" evidence="8">
    <location>
        <begin position="1"/>
        <end position="11"/>
    </location>
</feature>
<evidence type="ECO:0000313" key="11">
    <source>
        <dbReference type="Proteomes" id="UP001333818"/>
    </source>
</evidence>
<dbReference type="GO" id="GO:0006281">
    <property type="term" value="P:DNA repair"/>
    <property type="evidence" value="ECO:0007669"/>
    <property type="project" value="UniProtKB-KW"/>
</dbReference>
<evidence type="ECO:0000259" key="9">
    <source>
        <dbReference type="Pfam" id="PF00717"/>
    </source>
</evidence>
<feature type="domain" description="Peptidase S24/S26A/S26B/S26C" evidence="9">
    <location>
        <begin position="104"/>
        <end position="220"/>
    </location>
</feature>
<evidence type="ECO:0000256" key="4">
    <source>
        <dbReference type="ARBA" id="ARBA00022813"/>
    </source>
</evidence>
<dbReference type="Proteomes" id="UP001333818">
    <property type="component" value="Unassembled WGS sequence"/>
</dbReference>
<sequence>MGRGGKREGSGRPKGSGKYGEQTKAVRLPVSKLELLPELLKMASTPTEPDQTVTNATTENDKTVDMRSHVRRNAKTRTPEISPEIGTIVEDIFSPDCTTRYRLPLYMNPVSAGSPAFTEDYVEGKLDLNRHLVRHPAATFIVRVTGDSMIDAGIHPGDMLIVDRSLEAVDGKVVIAVVDGELTVKRISLDANRLFLLPHNTNYQPLKISPEMDFFVWGVVTNVIHPL</sequence>
<keyword evidence="11" id="KW-1185">Reference proteome</keyword>
<keyword evidence="4 7" id="KW-0068">Autocatalytic cleavage</keyword>
<keyword evidence="10" id="KW-0548">Nucleotidyltransferase</keyword>
<keyword evidence="3 7" id="KW-0378">Hydrolase</keyword>
<feature type="region of interest" description="Disordered" evidence="8">
    <location>
        <begin position="1"/>
        <end position="25"/>
    </location>
</feature>
<evidence type="ECO:0000256" key="7">
    <source>
        <dbReference type="RuleBase" id="RU003991"/>
    </source>
</evidence>
<keyword evidence="6" id="KW-0742">SOS response</keyword>
<dbReference type="SUPFAM" id="SSF51306">
    <property type="entry name" value="LexA/Signal peptidase"/>
    <property type="match status" value="1"/>
</dbReference>
<protein>
    <submittedName>
        <fullName evidence="10">Translesion error-prone DNA polymerase V autoproteolytic subunit</fullName>
        <ecNumber evidence="10">2.7.7.7</ecNumber>
    </submittedName>
</protein>
<organism evidence="10 11">
    <name type="scientific">Tumidithrix elongata BACA0141</name>
    <dbReference type="NCBI Taxonomy" id="2716417"/>
    <lineage>
        <taxon>Bacteria</taxon>
        <taxon>Bacillati</taxon>
        <taxon>Cyanobacteriota</taxon>
        <taxon>Cyanophyceae</taxon>
        <taxon>Pseudanabaenales</taxon>
        <taxon>Pseudanabaenaceae</taxon>
        <taxon>Tumidithrix</taxon>
        <taxon>Tumidithrix elongata</taxon>
    </lineage>
</organism>
<gene>
    <name evidence="10" type="primary">umuD</name>
    <name evidence="10" type="ORF">V2H45_17960</name>
</gene>
<dbReference type="GO" id="GO:0003677">
    <property type="term" value="F:DNA binding"/>
    <property type="evidence" value="ECO:0007669"/>
    <property type="project" value="InterPro"/>
</dbReference>
<dbReference type="InterPro" id="IPR039418">
    <property type="entry name" value="LexA-like"/>
</dbReference>
<dbReference type="GO" id="GO:0006355">
    <property type="term" value="P:regulation of DNA-templated transcription"/>
    <property type="evidence" value="ECO:0007669"/>
    <property type="project" value="InterPro"/>
</dbReference>
<keyword evidence="5" id="KW-0234">DNA repair</keyword>
<proteinExistence type="inferred from homology"/>